<dbReference type="RefSeq" id="WP_311708907.1">
    <property type="nucleotide sequence ID" value="NZ_JAVREL010000050.1"/>
</dbReference>
<accession>A0ABU2N1J5</accession>
<protein>
    <submittedName>
        <fullName evidence="2">Helicase associated domain-containing protein</fullName>
    </submittedName>
</protein>
<proteinExistence type="predicted"/>
<dbReference type="Gene3D" id="6.10.140.530">
    <property type="match status" value="1"/>
</dbReference>
<dbReference type="EMBL" id="JAVREL010000050">
    <property type="protein sequence ID" value="MDT0347782.1"/>
    <property type="molecule type" value="Genomic_DNA"/>
</dbReference>
<organism evidence="2 3">
    <name type="scientific">Streptomyces litchfieldiae</name>
    <dbReference type="NCBI Taxonomy" id="3075543"/>
    <lineage>
        <taxon>Bacteria</taxon>
        <taxon>Bacillati</taxon>
        <taxon>Actinomycetota</taxon>
        <taxon>Actinomycetes</taxon>
        <taxon>Kitasatosporales</taxon>
        <taxon>Streptomycetaceae</taxon>
        <taxon>Streptomyces</taxon>
    </lineage>
</organism>
<comment type="caution">
    <text evidence="2">The sequence shown here is derived from an EMBL/GenBank/DDBJ whole genome shotgun (WGS) entry which is preliminary data.</text>
</comment>
<reference evidence="3" key="1">
    <citation type="submission" date="2023-07" db="EMBL/GenBank/DDBJ databases">
        <title>30 novel species of actinomycetes from the DSMZ collection.</title>
        <authorList>
            <person name="Nouioui I."/>
        </authorList>
    </citation>
    <scope>NUCLEOTIDE SEQUENCE [LARGE SCALE GENOMIC DNA]</scope>
    <source>
        <strain evidence="3">DSM 44938</strain>
    </source>
</reference>
<evidence type="ECO:0000313" key="3">
    <source>
        <dbReference type="Proteomes" id="UP001183246"/>
    </source>
</evidence>
<gene>
    <name evidence="2" type="ORF">RM590_35275</name>
</gene>
<dbReference type="Proteomes" id="UP001183246">
    <property type="component" value="Unassembled WGS sequence"/>
</dbReference>
<dbReference type="Pfam" id="PF03457">
    <property type="entry name" value="HA"/>
    <property type="match status" value="1"/>
</dbReference>
<name>A0ABU2N1J5_9ACTN</name>
<sequence>MPAGGARAAAFERGLAAARQYLQREGTLEGVPRKHTETVIDETGVTEVRLGIWLTNQRSRRGSLSPERAEALNELGIRWT</sequence>
<evidence type="ECO:0000259" key="1">
    <source>
        <dbReference type="Pfam" id="PF03457"/>
    </source>
</evidence>
<feature type="domain" description="Helicase-associated" evidence="1">
    <location>
        <begin position="8"/>
        <end position="76"/>
    </location>
</feature>
<dbReference type="InterPro" id="IPR005114">
    <property type="entry name" value="Helicase_assoc"/>
</dbReference>
<evidence type="ECO:0000313" key="2">
    <source>
        <dbReference type="EMBL" id="MDT0347782.1"/>
    </source>
</evidence>
<keyword evidence="3" id="KW-1185">Reference proteome</keyword>